<sequence length="854" mass="98111">MTSSEKVGALDKDLSEQISWNMSKFSNNEIDLWLLQALTGLASVITGSLTVPDEEGTLKVKFVIVRIAIRKCVCTCTTFKGKLFADCSDKKLTSAPFFSDDVIGINFSGNNFSDFPQSLPEKLLYLDISTNALVSMAQSSLKRYRSLQNLSLSNNKLIDIPIGTFQSNLQLKELDVSFNIKLTIEVMYNISLDLTNSKIQKLSFEKLHCTYGLNQIVKKDHVIHLKYTQLQELNIASNRISLFELGALSLLPKTLRILNFADNRPSFGFYILEVSSLSSLENFNTSFQNYFHQVDFKYFFYEQCNDTRKTSSYFSTRQTLIYKKVNDHKNSSNFNMFPITDELYKLPAFNYTLYLPRNMRKIYIHDNLLKISIRKYPFAPNNRLTHIFAQNNILYELIGPITGLLKLQYLDLSGNFCRFINRTFFQHFPSLQFLNLSNNALSQTFQSDDQGELFMKQRQLSNLDLSWNRIGHLSEKMLRNNINLQILNLSFNAISEFKVKIGHMKNLSILDLSNNQLVQLNYETRSALNQMQTHSINIHLIGNNLICSCETLDFLKWMLNSKNIHFVGKSNYTCSFGTKKAVLFGELDTLLQQLEKQCSSYTLIIVLMTILIIVIMTTTVSRILYRFRWKLRYMYYVAKEKYKGQTDHIDLGQISFRFDAFISYADEDRDNVIDLVKSLEKHNGLSLCIHSRDFIPGTGIADNITNAIHCSRRTVCFMTKHFLDSYWCMFELNMARMEAIYSRSGQNVLFLVALQKGIMKQLPLQLIDLVDSHSYLDFPEEESDVEDIEAIAAFRVKLAETLARIRKTTRRSSPAISAISRTSSSNSVGSISGKSKSFWISTHNKHVRSVGAEE</sequence>
<dbReference type="GO" id="GO:0002224">
    <property type="term" value="P:toll-like receptor signaling pathway"/>
    <property type="evidence" value="ECO:0007669"/>
    <property type="project" value="InterPro"/>
</dbReference>
<evidence type="ECO:0000256" key="9">
    <source>
        <dbReference type="ARBA" id="ARBA00023170"/>
    </source>
</evidence>
<dbReference type="InterPro" id="IPR035897">
    <property type="entry name" value="Toll_tir_struct_dom_sf"/>
</dbReference>
<feature type="transmembrane region" description="Helical" evidence="11">
    <location>
        <begin position="601"/>
        <end position="625"/>
    </location>
</feature>
<dbReference type="InterPro" id="IPR001611">
    <property type="entry name" value="Leu-rich_rpt"/>
</dbReference>
<evidence type="ECO:0000256" key="4">
    <source>
        <dbReference type="ARBA" id="ARBA00022692"/>
    </source>
</evidence>
<gene>
    <name evidence="14" type="primary">LOC111114422</name>
</gene>
<proteinExistence type="inferred from homology"/>
<evidence type="ECO:0000256" key="1">
    <source>
        <dbReference type="ARBA" id="ARBA00004479"/>
    </source>
</evidence>
<keyword evidence="13" id="KW-1185">Reference proteome</keyword>
<dbReference type="GO" id="GO:0006955">
    <property type="term" value="P:immune response"/>
    <property type="evidence" value="ECO:0007669"/>
    <property type="project" value="InterPro"/>
</dbReference>
<protein>
    <submittedName>
        <fullName evidence="14">Toll-like receptor 2</fullName>
    </submittedName>
</protein>
<keyword evidence="5" id="KW-0732">Signal</keyword>
<dbReference type="SUPFAM" id="SSF52200">
    <property type="entry name" value="Toll/Interleukin receptor TIR domain"/>
    <property type="match status" value="1"/>
</dbReference>
<dbReference type="SUPFAM" id="SSF52058">
    <property type="entry name" value="L domain-like"/>
    <property type="match status" value="1"/>
</dbReference>
<keyword evidence="9" id="KW-0675">Receptor</keyword>
<organism evidence="13 14">
    <name type="scientific">Crassostrea virginica</name>
    <name type="common">Eastern oyster</name>
    <dbReference type="NCBI Taxonomy" id="6565"/>
    <lineage>
        <taxon>Eukaryota</taxon>
        <taxon>Metazoa</taxon>
        <taxon>Spiralia</taxon>
        <taxon>Lophotrochozoa</taxon>
        <taxon>Mollusca</taxon>
        <taxon>Bivalvia</taxon>
        <taxon>Autobranchia</taxon>
        <taxon>Pteriomorphia</taxon>
        <taxon>Ostreida</taxon>
        <taxon>Ostreoidea</taxon>
        <taxon>Ostreidae</taxon>
        <taxon>Crassostrea</taxon>
    </lineage>
</organism>
<dbReference type="AlphaFoldDB" id="A0A8B8C002"/>
<evidence type="ECO:0000256" key="5">
    <source>
        <dbReference type="ARBA" id="ARBA00022729"/>
    </source>
</evidence>
<dbReference type="GO" id="GO:0004888">
    <property type="term" value="F:transmembrane signaling receptor activity"/>
    <property type="evidence" value="ECO:0007669"/>
    <property type="project" value="InterPro"/>
</dbReference>
<evidence type="ECO:0000256" key="7">
    <source>
        <dbReference type="ARBA" id="ARBA00022989"/>
    </source>
</evidence>
<dbReference type="PIRSF" id="PIRSF037595">
    <property type="entry name" value="Toll-like_receptor"/>
    <property type="match status" value="1"/>
</dbReference>
<evidence type="ECO:0000313" key="14">
    <source>
        <dbReference type="RefSeq" id="XP_022308421.1"/>
    </source>
</evidence>
<dbReference type="PROSITE" id="PS51450">
    <property type="entry name" value="LRR"/>
    <property type="match status" value="2"/>
</dbReference>
<name>A0A8B8C002_CRAVI</name>
<evidence type="ECO:0000256" key="6">
    <source>
        <dbReference type="ARBA" id="ARBA00022737"/>
    </source>
</evidence>
<dbReference type="RefSeq" id="XP_022308421.1">
    <property type="nucleotide sequence ID" value="XM_022452713.1"/>
</dbReference>
<evidence type="ECO:0000256" key="10">
    <source>
        <dbReference type="ARBA" id="ARBA00023180"/>
    </source>
</evidence>
<keyword evidence="10" id="KW-0325">Glycoprotein</keyword>
<accession>A0A8B8C002</accession>
<keyword evidence="4 11" id="KW-0812">Transmembrane</keyword>
<dbReference type="OrthoDB" id="5954366at2759"/>
<feature type="domain" description="TIR" evidence="12">
    <location>
        <begin position="656"/>
        <end position="802"/>
    </location>
</feature>
<dbReference type="Pfam" id="PF00560">
    <property type="entry name" value="LRR_1"/>
    <property type="match status" value="1"/>
</dbReference>
<keyword evidence="8 11" id="KW-0472">Membrane</keyword>
<evidence type="ECO:0000313" key="13">
    <source>
        <dbReference type="Proteomes" id="UP000694844"/>
    </source>
</evidence>
<dbReference type="Pfam" id="PF13676">
    <property type="entry name" value="TIR_2"/>
    <property type="match status" value="1"/>
</dbReference>
<dbReference type="InterPro" id="IPR003591">
    <property type="entry name" value="Leu-rich_rpt_typical-subtyp"/>
</dbReference>
<comment type="similarity">
    <text evidence="2">Belongs to the Toll-like receptor family.</text>
</comment>
<dbReference type="KEGG" id="cvn:111114422"/>
<dbReference type="SMART" id="SM00255">
    <property type="entry name" value="TIR"/>
    <property type="match status" value="1"/>
</dbReference>
<dbReference type="GO" id="GO:0005886">
    <property type="term" value="C:plasma membrane"/>
    <property type="evidence" value="ECO:0007669"/>
    <property type="project" value="TreeGrafter"/>
</dbReference>
<keyword evidence="6" id="KW-0677">Repeat</keyword>
<dbReference type="PROSITE" id="PS50104">
    <property type="entry name" value="TIR"/>
    <property type="match status" value="1"/>
</dbReference>
<comment type="subcellular location">
    <subcellularLocation>
        <location evidence="1">Membrane</location>
        <topology evidence="1">Single-pass type I membrane protein</topology>
    </subcellularLocation>
</comment>
<reference evidence="14" key="1">
    <citation type="submission" date="2025-08" db="UniProtKB">
        <authorList>
            <consortium name="RefSeq"/>
        </authorList>
    </citation>
    <scope>IDENTIFICATION</scope>
    <source>
        <tissue evidence="14">Whole sample</tissue>
    </source>
</reference>
<dbReference type="Proteomes" id="UP000694844">
    <property type="component" value="Chromosome 9"/>
</dbReference>
<keyword evidence="3" id="KW-0433">Leucine-rich repeat</keyword>
<evidence type="ECO:0000256" key="8">
    <source>
        <dbReference type="ARBA" id="ARBA00023136"/>
    </source>
</evidence>
<keyword evidence="7 11" id="KW-1133">Transmembrane helix</keyword>
<dbReference type="Gene3D" id="3.80.10.10">
    <property type="entry name" value="Ribonuclease Inhibitor"/>
    <property type="match status" value="3"/>
</dbReference>
<dbReference type="GeneID" id="111114422"/>
<dbReference type="InterPro" id="IPR017241">
    <property type="entry name" value="Toll-like_receptor"/>
</dbReference>
<dbReference type="InterPro" id="IPR032675">
    <property type="entry name" value="LRR_dom_sf"/>
</dbReference>
<evidence type="ECO:0000259" key="12">
    <source>
        <dbReference type="PROSITE" id="PS50104"/>
    </source>
</evidence>
<dbReference type="InterPro" id="IPR000157">
    <property type="entry name" value="TIR_dom"/>
</dbReference>
<evidence type="ECO:0000256" key="3">
    <source>
        <dbReference type="ARBA" id="ARBA00022614"/>
    </source>
</evidence>
<dbReference type="Gene3D" id="3.40.50.10140">
    <property type="entry name" value="Toll/interleukin-1 receptor homology (TIR) domain"/>
    <property type="match status" value="1"/>
</dbReference>
<evidence type="ECO:0000256" key="2">
    <source>
        <dbReference type="ARBA" id="ARBA00009634"/>
    </source>
</evidence>
<evidence type="ECO:0000256" key="11">
    <source>
        <dbReference type="SAM" id="Phobius"/>
    </source>
</evidence>
<dbReference type="Pfam" id="PF13855">
    <property type="entry name" value="LRR_8"/>
    <property type="match status" value="2"/>
</dbReference>
<dbReference type="PRINTS" id="PR01537">
    <property type="entry name" value="INTRLKN1R1F"/>
</dbReference>
<dbReference type="PANTHER" id="PTHR24365:SF541">
    <property type="entry name" value="PROTEIN TOLL-RELATED"/>
    <property type="match status" value="1"/>
</dbReference>
<dbReference type="SMART" id="SM00369">
    <property type="entry name" value="LRR_TYP"/>
    <property type="match status" value="6"/>
</dbReference>
<dbReference type="PANTHER" id="PTHR24365">
    <property type="entry name" value="TOLL-LIKE RECEPTOR"/>
    <property type="match status" value="1"/>
</dbReference>